<dbReference type="InterPro" id="IPR056470">
    <property type="entry name" value="BesD/HalB-like"/>
</dbReference>
<feature type="region of interest" description="Disordered" evidence="2">
    <location>
        <begin position="1"/>
        <end position="39"/>
    </location>
</feature>
<protein>
    <submittedName>
        <fullName evidence="4">2OG-Fe(II) oxygenase</fullName>
    </submittedName>
</protein>
<sequence>MSEQSNDITLDDPRPVSANPRQTPAPEPAAGTRLPDADASVAERTARLDSNQLRADFVRQGAFLHLEAFLAPEVTAQLVASARALVPQINRNYLPGHKQGGSVSRHTIDELAPFIAELYRSKALIGWLEQMCGEKLQVSPDSDPHAYALYYYTRQGDHIGWHYDTSYYDGRRYTLLLGVIEESSCRLDYELHTRDAEVPDAPGSVQTTPGGLVFFDGDKLRHRITPSGANEMRVSLTFEYVTDPGMRPWLRFISNMKDAVAYFGFRQVFKRLVSGQKPRP</sequence>
<dbReference type="Gene3D" id="2.60.120.620">
    <property type="entry name" value="q2cbj1_9rhob like domain"/>
    <property type="match status" value="1"/>
</dbReference>
<proteinExistence type="inferred from homology"/>
<dbReference type="SUPFAM" id="SSF51197">
    <property type="entry name" value="Clavaminate synthase-like"/>
    <property type="match status" value="1"/>
</dbReference>
<dbReference type="EMBL" id="AHJE01000071">
    <property type="protein sequence ID" value="EHP40184.1"/>
    <property type="molecule type" value="Genomic_DNA"/>
</dbReference>
<dbReference type="InterPro" id="IPR005123">
    <property type="entry name" value="Oxoglu/Fe-dep_dioxygenase_dom"/>
</dbReference>
<accession>H1SBB3</accession>
<dbReference type="Proteomes" id="UP000005808">
    <property type="component" value="Unassembled WGS sequence"/>
</dbReference>
<dbReference type="PROSITE" id="PS51471">
    <property type="entry name" value="FE2OG_OXY"/>
    <property type="match status" value="1"/>
</dbReference>
<dbReference type="Pfam" id="PF23169">
    <property type="entry name" value="HalD"/>
    <property type="match status" value="1"/>
</dbReference>
<evidence type="ECO:0000259" key="3">
    <source>
        <dbReference type="PROSITE" id="PS51471"/>
    </source>
</evidence>
<evidence type="ECO:0000313" key="4">
    <source>
        <dbReference type="EMBL" id="EHP40184.1"/>
    </source>
</evidence>
<gene>
    <name evidence="4" type="ORF">OR16_27312</name>
</gene>
<reference evidence="4 5" key="1">
    <citation type="journal article" date="2012" name="J. Bacteriol.">
        <title>De Novo Genome Project of Cupriavidus basilensis OR16.</title>
        <authorList>
            <person name="Cserhati M."/>
            <person name="Kriszt B."/>
            <person name="Szoboszlay S."/>
            <person name="Toth A."/>
            <person name="Szabo I."/>
            <person name="Tancsics A."/>
            <person name="Nagy I."/>
            <person name="Horvath B."/>
            <person name="Nagy I."/>
            <person name="Kukolya J."/>
        </authorList>
    </citation>
    <scope>NUCLEOTIDE SEQUENCE [LARGE SCALE GENOMIC DNA]</scope>
    <source>
        <strain evidence="4 5">OR16</strain>
    </source>
</reference>
<keyword evidence="1" id="KW-0408">Iron</keyword>
<comment type="similarity">
    <text evidence="1">Belongs to the iron/ascorbate-dependent oxidoreductase family.</text>
</comment>
<dbReference type="AlphaFoldDB" id="H1SBB3"/>
<name>H1SBB3_9BURK</name>
<dbReference type="GO" id="GO:0016491">
    <property type="term" value="F:oxidoreductase activity"/>
    <property type="evidence" value="ECO:0007669"/>
    <property type="project" value="UniProtKB-KW"/>
</dbReference>
<organism evidence="4 5">
    <name type="scientific">Cupriavidus basilensis OR16</name>
    <dbReference type="NCBI Taxonomy" id="1127483"/>
    <lineage>
        <taxon>Bacteria</taxon>
        <taxon>Pseudomonadati</taxon>
        <taxon>Pseudomonadota</taxon>
        <taxon>Betaproteobacteria</taxon>
        <taxon>Burkholderiales</taxon>
        <taxon>Burkholderiaceae</taxon>
        <taxon>Cupriavidus</taxon>
    </lineage>
</organism>
<dbReference type="RefSeq" id="WP_006160993.1">
    <property type="nucleotide sequence ID" value="NZ_AHJE01000071.1"/>
</dbReference>
<keyword evidence="1" id="KW-0560">Oxidoreductase</keyword>
<keyword evidence="1" id="KW-0479">Metal-binding</keyword>
<feature type="domain" description="Fe2OG dioxygenase" evidence="3">
    <location>
        <begin position="143"/>
        <end position="242"/>
    </location>
</feature>
<evidence type="ECO:0000256" key="1">
    <source>
        <dbReference type="RuleBase" id="RU003682"/>
    </source>
</evidence>
<comment type="caution">
    <text evidence="4">The sequence shown here is derived from an EMBL/GenBank/DDBJ whole genome shotgun (WGS) entry which is preliminary data.</text>
</comment>
<evidence type="ECO:0000256" key="2">
    <source>
        <dbReference type="SAM" id="MobiDB-lite"/>
    </source>
</evidence>
<evidence type="ECO:0000313" key="5">
    <source>
        <dbReference type="Proteomes" id="UP000005808"/>
    </source>
</evidence>
<dbReference type="GO" id="GO:0046872">
    <property type="term" value="F:metal ion binding"/>
    <property type="evidence" value="ECO:0007669"/>
    <property type="project" value="UniProtKB-KW"/>
</dbReference>
<dbReference type="PATRIC" id="fig|1127483.3.peg.5449"/>